<dbReference type="AlphaFoldDB" id="A0A0G1BC36"/>
<gene>
    <name evidence="4" type="ORF">UV42_C0040G0005</name>
</gene>
<reference evidence="4 5" key="1">
    <citation type="journal article" date="2015" name="Nature">
        <title>rRNA introns, odd ribosomes, and small enigmatic genomes across a large radiation of phyla.</title>
        <authorList>
            <person name="Brown C.T."/>
            <person name="Hug L.A."/>
            <person name="Thomas B.C."/>
            <person name="Sharon I."/>
            <person name="Castelle C.J."/>
            <person name="Singh A."/>
            <person name="Wilkins M.J."/>
            <person name="Williams K.H."/>
            <person name="Banfield J.F."/>
        </authorList>
    </citation>
    <scope>NUCLEOTIDE SEQUENCE [LARGE SCALE GENOMIC DNA]</scope>
</reference>
<evidence type="ECO:0000256" key="1">
    <source>
        <dbReference type="SAM" id="MobiDB-lite"/>
    </source>
</evidence>
<comment type="caution">
    <text evidence="4">The sequence shown here is derived from an EMBL/GenBank/DDBJ whole genome shotgun (WGS) entry which is preliminary data.</text>
</comment>
<keyword evidence="2" id="KW-1133">Transmembrane helix</keyword>
<feature type="domain" description="DUF5652" evidence="3">
    <location>
        <begin position="26"/>
        <end position="77"/>
    </location>
</feature>
<keyword evidence="2" id="KW-0472">Membrane</keyword>
<protein>
    <submittedName>
        <fullName evidence="4">Membrane protein</fullName>
    </submittedName>
</protein>
<evidence type="ECO:0000259" key="3">
    <source>
        <dbReference type="Pfam" id="PF18893"/>
    </source>
</evidence>
<evidence type="ECO:0000313" key="4">
    <source>
        <dbReference type="EMBL" id="KKS70935.1"/>
    </source>
</evidence>
<proteinExistence type="predicted"/>
<feature type="transmembrane region" description="Helical" evidence="2">
    <location>
        <begin position="20"/>
        <end position="41"/>
    </location>
</feature>
<keyword evidence="2" id="KW-0812">Transmembrane</keyword>
<evidence type="ECO:0000256" key="2">
    <source>
        <dbReference type="SAM" id="Phobius"/>
    </source>
</evidence>
<organism evidence="4 5">
    <name type="scientific">Candidatus Magasanikbacteria bacterium GW2011_GWE2_42_7</name>
    <dbReference type="NCBI Taxonomy" id="1619052"/>
    <lineage>
        <taxon>Bacteria</taxon>
        <taxon>Candidatus Magasanikiibacteriota</taxon>
    </lineage>
</organism>
<dbReference type="EMBL" id="LCEK01000040">
    <property type="protein sequence ID" value="KKS70935.1"/>
    <property type="molecule type" value="Genomic_DNA"/>
</dbReference>
<dbReference type="Pfam" id="PF18893">
    <property type="entry name" value="DUF5652"/>
    <property type="match status" value="1"/>
</dbReference>
<sequence length="105" mass="11651">MWNSFSSNSSMMGPFGFAGIGQGLWGFFVLVAIWSLIWKAFALWKAARRGDSIWFVAILLLNTIGIVELLYLFVFSEPKGILKEKHNTVSGEKPAATNPTPTQQV</sequence>
<evidence type="ECO:0000313" key="5">
    <source>
        <dbReference type="Proteomes" id="UP000033867"/>
    </source>
</evidence>
<name>A0A0G1BC36_9BACT</name>
<dbReference type="Proteomes" id="UP000033867">
    <property type="component" value="Unassembled WGS sequence"/>
</dbReference>
<dbReference type="InterPro" id="IPR043712">
    <property type="entry name" value="DUF5652"/>
</dbReference>
<feature type="transmembrane region" description="Helical" evidence="2">
    <location>
        <begin position="53"/>
        <end position="74"/>
    </location>
</feature>
<feature type="region of interest" description="Disordered" evidence="1">
    <location>
        <begin position="86"/>
        <end position="105"/>
    </location>
</feature>
<accession>A0A0G1BC36</accession>